<reference evidence="2" key="1">
    <citation type="journal article" date="2023" name="Nat. Commun.">
        <title>Diploid and tetraploid genomes of Acorus and the evolution of monocots.</title>
        <authorList>
            <person name="Ma L."/>
            <person name="Liu K.W."/>
            <person name="Li Z."/>
            <person name="Hsiao Y.Y."/>
            <person name="Qi Y."/>
            <person name="Fu T."/>
            <person name="Tang G.D."/>
            <person name="Zhang D."/>
            <person name="Sun W.H."/>
            <person name="Liu D.K."/>
            <person name="Li Y."/>
            <person name="Chen G.Z."/>
            <person name="Liu X.D."/>
            <person name="Liao X.Y."/>
            <person name="Jiang Y.T."/>
            <person name="Yu X."/>
            <person name="Hao Y."/>
            <person name="Huang J."/>
            <person name="Zhao X.W."/>
            <person name="Ke S."/>
            <person name="Chen Y.Y."/>
            <person name="Wu W.L."/>
            <person name="Hsu J.L."/>
            <person name="Lin Y.F."/>
            <person name="Huang M.D."/>
            <person name="Li C.Y."/>
            <person name="Huang L."/>
            <person name="Wang Z.W."/>
            <person name="Zhao X."/>
            <person name="Zhong W.Y."/>
            <person name="Peng D.H."/>
            <person name="Ahmad S."/>
            <person name="Lan S."/>
            <person name="Zhang J.S."/>
            <person name="Tsai W.C."/>
            <person name="Van de Peer Y."/>
            <person name="Liu Z.J."/>
        </authorList>
    </citation>
    <scope>NUCLEOTIDE SEQUENCE</scope>
    <source>
        <strain evidence="2">CP</strain>
    </source>
</reference>
<reference evidence="2" key="2">
    <citation type="submission" date="2023-06" db="EMBL/GenBank/DDBJ databases">
        <authorList>
            <person name="Ma L."/>
            <person name="Liu K.-W."/>
            <person name="Li Z."/>
            <person name="Hsiao Y.-Y."/>
            <person name="Qi Y."/>
            <person name="Fu T."/>
            <person name="Tang G."/>
            <person name="Zhang D."/>
            <person name="Sun W.-H."/>
            <person name="Liu D.-K."/>
            <person name="Li Y."/>
            <person name="Chen G.-Z."/>
            <person name="Liu X.-D."/>
            <person name="Liao X.-Y."/>
            <person name="Jiang Y.-T."/>
            <person name="Yu X."/>
            <person name="Hao Y."/>
            <person name="Huang J."/>
            <person name="Zhao X.-W."/>
            <person name="Ke S."/>
            <person name="Chen Y.-Y."/>
            <person name="Wu W.-L."/>
            <person name="Hsu J.-L."/>
            <person name="Lin Y.-F."/>
            <person name="Huang M.-D."/>
            <person name="Li C.-Y."/>
            <person name="Huang L."/>
            <person name="Wang Z.-W."/>
            <person name="Zhao X."/>
            <person name="Zhong W.-Y."/>
            <person name="Peng D.-H."/>
            <person name="Ahmad S."/>
            <person name="Lan S."/>
            <person name="Zhang J.-S."/>
            <person name="Tsai W.-C."/>
            <person name="Van De Peer Y."/>
            <person name="Liu Z.-J."/>
        </authorList>
    </citation>
    <scope>NUCLEOTIDE SEQUENCE</scope>
    <source>
        <strain evidence="2">CP</strain>
        <tissue evidence="2">Leaves</tissue>
    </source>
</reference>
<feature type="region of interest" description="Disordered" evidence="1">
    <location>
        <begin position="36"/>
        <end position="65"/>
    </location>
</feature>
<evidence type="ECO:0000256" key="1">
    <source>
        <dbReference type="SAM" id="MobiDB-lite"/>
    </source>
</evidence>
<evidence type="ECO:0000313" key="3">
    <source>
        <dbReference type="Proteomes" id="UP001180020"/>
    </source>
</evidence>
<sequence length="86" mass="10059">MRPLGVSDSDAWWDLVHLSSWFHDYRLSDCFHNPIVGSDDDNGRGSFLPDDPFDKDLDRPQKPKKNTNVKKIIHTRHYIAKSHNRT</sequence>
<keyword evidence="3" id="KW-1185">Reference proteome</keyword>
<dbReference type="AlphaFoldDB" id="A0AAV9CSE0"/>
<gene>
    <name evidence="2" type="ORF">QJS10_CPB18g00449</name>
</gene>
<feature type="compositionally biased region" description="Basic and acidic residues" evidence="1">
    <location>
        <begin position="52"/>
        <end position="61"/>
    </location>
</feature>
<proteinExistence type="predicted"/>
<protein>
    <submittedName>
        <fullName evidence="2">Uncharacterized protein</fullName>
    </submittedName>
</protein>
<evidence type="ECO:0000313" key="2">
    <source>
        <dbReference type="EMBL" id="KAK1291067.1"/>
    </source>
</evidence>
<dbReference type="Proteomes" id="UP001180020">
    <property type="component" value="Unassembled WGS sequence"/>
</dbReference>
<organism evidence="2 3">
    <name type="scientific">Acorus calamus</name>
    <name type="common">Sweet flag</name>
    <dbReference type="NCBI Taxonomy" id="4465"/>
    <lineage>
        <taxon>Eukaryota</taxon>
        <taxon>Viridiplantae</taxon>
        <taxon>Streptophyta</taxon>
        <taxon>Embryophyta</taxon>
        <taxon>Tracheophyta</taxon>
        <taxon>Spermatophyta</taxon>
        <taxon>Magnoliopsida</taxon>
        <taxon>Liliopsida</taxon>
        <taxon>Acoraceae</taxon>
        <taxon>Acorus</taxon>
    </lineage>
</organism>
<name>A0AAV9CSE0_ACOCL</name>
<comment type="caution">
    <text evidence="2">The sequence shown here is derived from an EMBL/GenBank/DDBJ whole genome shotgun (WGS) entry which is preliminary data.</text>
</comment>
<dbReference type="EMBL" id="JAUJYO010000018">
    <property type="protein sequence ID" value="KAK1291067.1"/>
    <property type="molecule type" value="Genomic_DNA"/>
</dbReference>
<accession>A0AAV9CSE0</accession>